<dbReference type="InterPro" id="IPR008936">
    <property type="entry name" value="Rho_GTPase_activation_prot"/>
</dbReference>
<dbReference type="PANTHER" id="PTHR15228">
    <property type="entry name" value="SPERMATHECAL PHYSIOLOGY VARIANT"/>
    <property type="match status" value="1"/>
</dbReference>
<dbReference type="GO" id="GO:0007165">
    <property type="term" value="P:signal transduction"/>
    <property type="evidence" value="ECO:0007669"/>
    <property type="project" value="InterPro"/>
</dbReference>
<evidence type="ECO:0000259" key="2">
    <source>
        <dbReference type="PROSITE" id="PS50238"/>
    </source>
</evidence>
<evidence type="ECO:0000256" key="1">
    <source>
        <dbReference type="ARBA" id="ARBA00022468"/>
    </source>
</evidence>
<name>A0A7S1VHM9_9EUKA</name>
<dbReference type="SMART" id="SM00324">
    <property type="entry name" value="RhoGAP"/>
    <property type="match status" value="1"/>
</dbReference>
<dbReference type="SUPFAM" id="SSF48350">
    <property type="entry name" value="GTPase activation domain, GAP"/>
    <property type="match status" value="1"/>
</dbReference>
<dbReference type="AlphaFoldDB" id="A0A7S1VHM9"/>
<dbReference type="Pfam" id="PF00620">
    <property type="entry name" value="RhoGAP"/>
    <property type="match status" value="1"/>
</dbReference>
<keyword evidence="1" id="KW-0343">GTPase activation</keyword>
<dbReference type="InterPro" id="IPR000198">
    <property type="entry name" value="RhoGAP_dom"/>
</dbReference>
<dbReference type="EMBL" id="HBGL01010204">
    <property type="protein sequence ID" value="CAD9300295.1"/>
    <property type="molecule type" value="Transcribed_RNA"/>
</dbReference>
<protein>
    <recommendedName>
        <fullName evidence="2">Rho-GAP domain-containing protein</fullName>
    </recommendedName>
</protein>
<dbReference type="CDD" id="cd00159">
    <property type="entry name" value="RhoGAP"/>
    <property type="match status" value="1"/>
</dbReference>
<dbReference type="PROSITE" id="PS50238">
    <property type="entry name" value="RHOGAP"/>
    <property type="match status" value="1"/>
</dbReference>
<dbReference type="Gene3D" id="1.10.555.10">
    <property type="entry name" value="Rho GTPase activation protein"/>
    <property type="match status" value="1"/>
</dbReference>
<reference evidence="3" key="1">
    <citation type="submission" date="2021-01" db="EMBL/GenBank/DDBJ databases">
        <authorList>
            <person name="Corre E."/>
            <person name="Pelletier E."/>
            <person name="Niang G."/>
            <person name="Scheremetjew M."/>
            <person name="Finn R."/>
            <person name="Kale V."/>
            <person name="Holt S."/>
            <person name="Cochrane G."/>
            <person name="Meng A."/>
            <person name="Brown T."/>
            <person name="Cohen L."/>
        </authorList>
    </citation>
    <scope>NUCLEOTIDE SEQUENCE</scope>
    <source>
        <strain evidence="3">ATCC 50979</strain>
    </source>
</reference>
<sequence length="318" mass="34736">MFKSKSTKDVSRSRLGFGRPSKCEKCKSSPPTARLTIKDGGSSKKWWMCRGCAELASREHDQLGNLPFAAGDNANFDCDLTTLMANKKQTIGHEIPDILAQCISFVEATGLTTEGIYRKSGSAADIEVRKEKYNRGRVNSVVRDAESDPHAIAGLLKLWLRTLPQPLLTFELFDQFVSLAEMPTDDVAGITAKARELIDQLPEYNRFATHALLQHAQNVASFGDVNMMKEDNIAIVFGPNILRRQSSSPLDDLKDSPKVIRATEILIRNFDVILAHVGEQRKAFRAAMAPVNAAAAMMAKGKGPLATAGAGSRGSVNF</sequence>
<dbReference type="GO" id="GO:0005096">
    <property type="term" value="F:GTPase activator activity"/>
    <property type="evidence" value="ECO:0007669"/>
    <property type="project" value="UniProtKB-KW"/>
</dbReference>
<dbReference type="PANTHER" id="PTHR15228:SF25">
    <property type="entry name" value="F-BAR DOMAIN-CONTAINING PROTEIN"/>
    <property type="match status" value="1"/>
</dbReference>
<accession>A0A7S1VHM9</accession>
<gene>
    <name evidence="3" type="ORF">SSP0437_LOCUS7918</name>
</gene>
<proteinExistence type="predicted"/>
<dbReference type="InterPro" id="IPR051025">
    <property type="entry name" value="RhoGAP"/>
</dbReference>
<feature type="domain" description="Rho-GAP" evidence="2">
    <location>
        <begin position="78"/>
        <end position="274"/>
    </location>
</feature>
<organism evidence="3">
    <name type="scientific">Sexangularia sp. CB-2014</name>
    <dbReference type="NCBI Taxonomy" id="1486929"/>
    <lineage>
        <taxon>Eukaryota</taxon>
        <taxon>Amoebozoa</taxon>
        <taxon>Tubulinea</taxon>
        <taxon>Elardia</taxon>
        <taxon>Arcellinida</taxon>
        <taxon>Arcellinida incertae sedis</taxon>
        <taxon>Sexangularia</taxon>
    </lineage>
</organism>
<evidence type="ECO:0000313" key="3">
    <source>
        <dbReference type="EMBL" id="CAD9300295.1"/>
    </source>
</evidence>